<dbReference type="InterPro" id="IPR037063">
    <property type="entry name" value="PHb_sf"/>
</dbReference>
<evidence type="ECO:0000259" key="1">
    <source>
        <dbReference type="Pfam" id="PF08000"/>
    </source>
</evidence>
<dbReference type="AlphaFoldDB" id="A0A1G8QWS0"/>
<protein>
    <submittedName>
        <fullName evidence="2">PH domain-containing protein</fullName>
    </submittedName>
</protein>
<reference evidence="2 3" key="1">
    <citation type="submission" date="2016-10" db="EMBL/GenBank/DDBJ databases">
        <authorList>
            <person name="de Groot N.N."/>
        </authorList>
    </citation>
    <scope>NUCLEOTIDE SEQUENCE [LARGE SCALE GENOMIC DNA]</scope>
    <source>
        <strain evidence="2 3">CGMCC 1.5058</strain>
    </source>
</reference>
<dbReference type="Gene3D" id="2.30.29.50">
    <property type="entry name" value="Bacterial Pleckstrin homology domain"/>
    <property type="match status" value="1"/>
</dbReference>
<evidence type="ECO:0000313" key="3">
    <source>
        <dbReference type="Proteomes" id="UP000183255"/>
    </source>
</evidence>
<dbReference type="CDD" id="cd13225">
    <property type="entry name" value="PH-like_bacteria"/>
    <property type="match status" value="1"/>
</dbReference>
<dbReference type="PANTHER" id="PTHR35796:SF3">
    <property type="entry name" value="BHLH DOMAIN-CONTAINING PROTEIN"/>
    <property type="match status" value="1"/>
</dbReference>
<dbReference type="Proteomes" id="UP000183255">
    <property type="component" value="Unassembled WGS sequence"/>
</dbReference>
<organism evidence="2 3">
    <name type="scientific">Proteiniclasticum ruminis</name>
    <dbReference type="NCBI Taxonomy" id="398199"/>
    <lineage>
        <taxon>Bacteria</taxon>
        <taxon>Bacillati</taxon>
        <taxon>Bacillota</taxon>
        <taxon>Clostridia</taxon>
        <taxon>Eubacteriales</taxon>
        <taxon>Clostridiaceae</taxon>
        <taxon>Proteiniclasticum</taxon>
    </lineage>
</organism>
<proteinExistence type="predicted"/>
<dbReference type="RefSeq" id="WP_031577020.1">
    <property type="nucleotide sequence ID" value="NZ_DAMANS010000001.1"/>
</dbReference>
<dbReference type="SUPFAM" id="SSF50729">
    <property type="entry name" value="PH domain-like"/>
    <property type="match status" value="1"/>
</dbReference>
<dbReference type="InterPro" id="IPR012544">
    <property type="entry name" value="PHb"/>
</dbReference>
<accession>A0A1G8QWS0</accession>
<dbReference type="EMBL" id="FNDZ01000007">
    <property type="protein sequence ID" value="SDJ09174.1"/>
    <property type="molecule type" value="Genomic_DNA"/>
</dbReference>
<name>A0A1G8QWS0_9CLOT</name>
<feature type="domain" description="Bacterial Pleckstrin homology" evidence="1">
    <location>
        <begin position="5"/>
        <end position="121"/>
    </location>
</feature>
<dbReference type="PANTHER" id="PTHR35796">
    <property type="entry name" value="HYPOTHETICAL CYTOSOLIC PROTEIN"/>
    <property type="match status" value="1"/>
</dbReference>
<evidence type="ECO:0000313" key="2">
    <source>
        <dbReference type="EMBL" id="SDJ09174.1"/>
    </source>
</evidence>
<dbReference type="Pfam" id="PF08000">
    <property type="entry name" value="bPH_1"/>
    <property type="match status" value="1"/>
</dbReference>
<gene>
    <name evidence="2" type="ORF">SAMN05421804_10793</name>
</gene>
<sequence>MIDFQNASFMKLRPVGENSYASLISPLFVEGENILASFQGIRDGVVFTSKRIFAINVQGITGKKKDISSLPYSKIQAFSVETAGVLDLDSELELWFSGLGKVKFEFVSRADVSGICRMISERVL</sequence>